<proteinExistence type="predicted"/>
<evidence type="ECO:0000313" key="2">
    <source>
        <dbReference type="Proteomes" id="UP001165289"/>
    </source>
</evidence>
<name>A0AAV7JPJ1_9METZ</name>
<protein>
    <submittedName>
        <fullName evidence="1">Uncharacterized protein</fullName>
    </submittedName>
</protein>
<dbReference type="Proteomes" id="UP001165289">
    <property type="component" value="Unassembled WGS sequence"/>
</dbReference>
<accession>A0AAV7JPJ1</accession>
<sequence>MLLDMEDKRVFADFQGLTTAMESHTKMLQEYIKDCEKTLDDQQKILDEQQQMLMLEFQLKQQSQAPQARLQYETDIQSNEKKDFIKKREEGVAEALILYQQTFKKELNDLSIEEPDMSEEMRKRSAKRIAKNSCKSFLKGKLDYTDDEADEFLDFS</sequence>
<reference evidence="1 2" key="1">
    <citation type="journal article" date="2023" name="BMC Biol.">
        <title>The compact genome of the sponge Oopsacas minuta (Hexactinellida) is lacking key metazoan core genes.</title>
        <authorList>
            <person name="Santini S."/>
            <person name="Schenkelaars Q."/>
            <person name="Jourda C."/>
            <person name="Duchesne M."/>
            <person name="Belahbib H."/>
            <person name="Rocher C."/>
            <person name="Selva M."/>
            <person name="Riesgo A."/>
            <person name="Vervoort M."/>
            <person name="Leys S.P."/>
            <person name="Kodjabachian L."/>
            <person name="Le Bivic A."/>
            <person name="Borchiellini C."/>
            <person name="Claverie J.M."/>
            <person name="Renard E."/>
        </authorList>
    </citation>
    <scope>NUCLEOTIDE SEQUENCE [LARGE SCALE GENOMIC DNA]</scope>
    <source>
        <strain evidence="1">SPO-2</strain>
    </source>
</reference>
<keyword evidence="2" id="KW-1185">Reference proteome</keyword>
<dbReference type="EMBL" id="JAKMXF010000312">
    <property type="protein sequence ID" value="KAI6650320.1"/>
    <property type="molecule type" value="Genomic_DNA"/>
</dbReference>
<dbReference type="AlphaFoldDB" id="A0AAV7JPJ1"/>
<gene>
    <name evidence="1" type="ORF">LOD99_5998</name>
</gene>
<evidence type="ECO:0000313" key="1">
    <source>
        <dbReference type="EMBL" id="KAI6650320.1"/>
    </source>
</evidence>
<organism evidence="1 2">
    <name type="scientific">Oopsacas minuta</name>
    <dbReference type="NCBI Taxonomy" id="111878"/>
    <lineage>
        <taxon>Eukaryota</taxon>
        <taxon>Metazoa</taxon>
        <taxon>Porifera</taxon>
        <taxon>Hexactinellida</taxon>
        <taxon>Hexasterophora</taxon>
        <taxon>Lyssacinosida</taxon>
        <taxon>Leucopsacidae</taxon>
        <taxon>Oopsacas</taxon>
    </lineage>
</organism>
<comment type="caution">
    <text evidence="1">The sequence shown here is derived from an EMBL/GenBank/DDBJ whole genome shotgun (WGS) entry which is preliminary data.</text>
</comment>